<dbReference type="AlphaFoldDB" id="A0AAD0M1S3"/>
<feature type="region of interest" description="Disordered" evidence="1">
    <location>
        <begin position="41"/>
        <end position="68"/>
    </location>
</feature>
<gene>
    <name evidence="2" type="ORF">PLA107_024680</name>
</gene>
<feature type="compositionally biased region" description="Basic and acidic residues" evidence="1">
    <location>
        <begin position="45"/>
        <end position="54"/>
    </location>
</feature>
<organism evidence="2 3">
    <name type="scientific">Pseudomonas amygdali pv. lachrymans str. M301315</name>
    <dbReference type="NCBI Taxonomy" id="629260"/>
    <lineage>
        <taxon>Bacteria</taxon>
        <taxon>Pseudomonadati</taxon>
        <taxon>Pseudomonadota</taxon>
        <taxon>Gammaproteobacteria</taxon>
        <taxon>Pseudomonadales</taxon>
        <taxon>Pseudomonadaceae</taxon>
        <taxon>Pseudomonas</taxon>
        <taxon>Pseudomonas amygdali</taxon>
    </lineage>
</organism>
<reference evidence="2 3" key="1">
    <citation type="journal article" date="2011" name="PLoS Pathog.">
        <title>Dynamic evolution of pathogenicity revealed by sequencing and comparative genomics of 19 Pseudomonas syringae isolates.</title>
        <authorList>
            <person name="Baltrus D.A."/>
            <person name="Nishimura M.T."/>
            <person name="Romanchuk A."/>
            <person name="Chang J.H."/>
            <person name="Mukhtar M.S."/>
            <person name="Cherkis K."/>
            <person name="Roach J."/>
            <person name="Grant S.R."/>
            <person name="Jones C.D."/>
            <person name="Dangl J.L."/>
        </authorList>
    </citation>
    <scope>NUCLEOTIDE SEQUENCE [LARGE SCALE GENOMIC DNA]</scope>
    <source>
        <strain evidence="2 3">M301315</strain>
    </source>
</reference>
<dbReference type="AntiFam" id="ANF00261">
    <property type="entry name" value="Protein of unknown function (DUF1534)"/>
</dbReference>
<dbReference type="Proteomes" id="UP000006426">
    <property type="component" value="Chromosome"/>
</dbReference>
<evidence type="ECO:0000256" key="1">
    <source>
        <dbReference type="SAM" id="MobiDB-lite"/>
    </source>
</evidence>
<name>A0AAD0M1S3_PSEAV</name>
<evidence type="ECO:0000313" key="3">
    <source>
        <dbReference type="Proteomes" id="UP000006426"/>
    </source>
</evidence>
<accession>A0AAD0M1S3</accession>
<sequence>MPRHLSFLTLQRGNAWGDAPRHKSAPRRLFRIGCRASRNACRRGASHDSGDYRSLRPSPDTYRSSRSSVGMPCVTLCVTNLRRAAYSG</sequence>
<protein>
    <submittedName>
        <fullName evidence="2">DUF1534 domain-containing protein</fullName>
    </submittedName>
</protein>
<proteinExistence type="predicted"/>
<evidence type="ECO:0000313" key="2">
    <source>
        <dbReference type="EMBL" id="AXH58087.1"/>
    </source>
</evidence>
<dbReference type="EMBL" id="CP031225">
    <property type="protein sequence ID" value="AXH58087.1"/>
    <property type="molecule type" value="Genomic_DNA"/>
</dbReference>